<evidence type="ECO:0000313" key="2">
    <source>
        <dbReference type="Proteomes" id="UP000194798"/>
    </source>
</evidence>
<name>A0A251XC45_9GAMM</name>
<evidence type="ECO:0000313" key="1">
    <source>
        <dbReference type="EMBL" id="OUD15727.1"/>
    </source>
</evidence>
<reference evidence="1 2" key="1">
    <citation type="submission" date="2016-12" db="EMBL/GenBank/DDBJ databases">
        <title>Thioflexothrix psekupsii D3 genome sequencing and assembly.</title>
        <authorList>
            <person name="Fomenkov A."/>
            <person name="Vincze T."/>
            <person name="Grabovich M."/>
            <person name="Anton B.P."/>
            <person name="Dubinina G."/>
            <person name="Orlova M."/>
            <person name="Belousova E."/>
            <person name="Roberts R.J."/>
        </authorList>
    </citation>
    <scope>NUCLEOTIDE SEQUENCE [LARGE SCALE GENOMIC DNA]</scope>
    <source>
        <strain evidence="1">D3</strain>
    </source>
</reference>
<dbReference type="SUPFAM" id="SSF50341">
    <property type="entry name" value="CheW-like"/>
    <property type="match status" value="1"/>
</dbReference>
<dbReference type="GO" id="GO:0006935">
    <property type="term" value="P:chemotaxis"/>
    <property type="evidence" value="ECO:0007669"/>
    <property type="project" value="InterPro"/>
</dbReference>
<comment type="caution">
    <text evidence="1">The sequence shown here is derived from an EMBL/GenBank/DDBJ whole genome shotgun (WGS) entry which is preliminary data.</text>
</comment>
<organism evidence="1 2">
    <name type="scientific">Thioflexithrix psekupsensis</name>
    <dbReference type="NCBI Taxonomy" id="1570016"/>
    <lineage>
        <taxon>Bacteria</taxon>
        <taxon>Pseudomonadati</taxon>
        <taxon>Pseudomonadota</taxon>
        <taxon>Gammaproteobacteria</taxon>
        <taxon>Thiotrichales</taxon>
        <taxon>Thioflexithrix</taxon>
    </lineage>
</organism>
<sequence length="163" mass="18299">MDETTTSRAWLLDFGRGLRAAVGAHEMSQVLLSVTLHEIPCTPPYASEVFVFQEMILPVLDVYALIRGQRDEMTVHLSAHIVGLILYQLDPDDPAHYGGLRLTTLPVNLFVDDSQFCPLPAQLDFWRPVAISCFNLNDNPIPIIDLGRLFSGHLQHHHFAKKA</sequence>
<evidence type="ECO:0008006" key="3">
    <source>
        <dbReference type="Google" id="ProtNLM"/>
    </source>
</evidence>
<dbReference type="OrthoDB" id="5770970at2"/>
<dbReference type="InterPro" id="IPR036061">
    <property type="entry name" value="CheW-like_dom_sf"/>
</dbReference>
<accession>A0A251XC45</accession>
<dbReference type="AlphaFoldDB" id="A0A251XC45"/>
<dbReference type="GO" id="GO:0007165">
    <property type="term" value="P:signal transduction"/>
    <property type="evidence" value="ECO:0007669"/>
    <property type="project" value="InterPro"/>
</dbReference>
<gene>
    <name evidence="1" type="ORF">TPSD3_04230</name>
</gene>
<keyword evidence="2" id="KW-1185">Reference proteome</keyword>
<dbReference type="RefSeq" id="WP_086487327.1">
    <property type="nucleotide sequence ID" value="NZ_MSLT01000006.1"/>
</dbReference>
<dbReference type="Proteomes" id="UP000194798">
    <property type="component" value="Unassembled WGS sequence"/>
</dbReference>
<proteinExistence type="predicted"/>
<dbReference type="EMBL" id="MSLT01000006">
    <property type="protein sequence ID" value="OUD15727.1"/>
    <property type="molecule type" value="Genomic_DNA"/>
</dbReference>
<protein>
    <recommendedName>
        <fullName evidence="3">CheW-like domain-containing protein</fullName>
    </recommendedName>
</protein>